<gene>
    <name evidence="1" type="ORF">J9B83_02990</name>
</gene>
<proteinExistence type="predicted"/>
<accession>A0ABS5H8T9</accession>
<dbReference type="Proteomes" id="UP000679722">
    <property type="component" value="Unassembled WGS sequence"/>
</dbReference>
<protein>
    <submittedName>
        <fullName evidence="1">Uncharacterized protein</fullName>
    </submittedName>
</protein>
<dbReference type="EMBL" id="JAGSSV010000002">
    <property type="protein sequence ID" value="MBR7887895.1"/>
    <property type="molecule type" value="Genomic_DNA"/>
</dbReference>
<dbReference type="RefSeq" id="WP_211535247.1">
    <property type="nucleotide sequence ID" value="NZ_JAGSSV010000002.1"/>
</dbReference>
<evidence type="ECO:0000313" key="2">
    <source>
        <dbReference type="Proteomes" id="UP000679722"/>
    </source>
</evidence>
<evidence type="ECO:0000313" key="1">
    <source>
        <dbReference type="EMBL" id="MBR7887895.1"/>
    </source>
</evidence>
<keyword evidence="2" id="KW-1185">Reference proteome</keyword>
<comment type="caution">
    <text evidence="1">The sequence shown here is derived from an EMBL/GenBank/DDBJ whole genome shotgun (WGS) entry which is preliminary data.</text>
</comment>
<sequence length="63" mass="7139">MDSQEQYEALLAKWGYTDNSAKIQRRRQARAKIVKASLVFLTSIIKRAKKLTHSPAQAGQLSH</sequence>
<name>A0ABS5H8T9_9GAMM</name>
<reference evidence="2" key="1">
    <citation type="submission" date="2023-07" db="EMBL/GenBank/DDBJ databases">
        <title>Marinomonas vulgaris A79, complete genome.</title>
        <authorList>
            <person name="Ying J.-J."/>
        </authorList>
    </citation>
    <scope>NUCLEOTIDE SEQUENCE [LARGE SCALE GENOMIC DNA]</scope>
    <source>
        <strain evidence="2">A79</strain>
    </source>
</reference>
<organism evidence="1 2">
    <name type="scientific">Marinomonas vulgaris</name>
    <dbReference type="NCBI Taxonomy" id="2823372"/>
    <lineage>
        <taxon>Bacteria</taxon>
        <taxon>Pseudomonadati</taxon>
        <taxon>Pseudomonadota</taxon>
        <taxon>Gammaproteobacteria</taxon>
        <taxon>Oceanospirillales</taxon>
        <taxon>Oceanospirillaceae</taxon>
        <taxon>Marinomonas</taxon>
    </lineage>
</organism>